<organism evidence="3">
    <name type="scientific">Sarcoptes scabiei</name>
    <name type="common">Itch mite</name>
    <name type="synonym">Acarus scabiei</name>
    <dbReference type="NCBI Taxonomy" id="52283"/>
    <lineage>
        <taxon>Eukaryota</taxon>
        <taxon>Metazoa</taxon>
        <taxon>Ecdysozoa</taxon>
        <taxon>Arthropoda</taxon>
        <taxon>Chelicerata</taxon>
        <taxon>Arachnida</taxon>
        <taxon>Acari</taxon>
        <taxon>Acariformes</taxon>
        <taxon>Sarcoptiformes</taxon>
        <taxon>Astigmata</taxon>
        <taxon>Psoroptidia</taxon>
        <taxon>Sarcoptoidea</taxon>
        <taxon>Sarcoptidae</taxon>
        <taxon>Sarcoptinae</taxon>
        <taxon>Sarcoptes</taxon>
    </lineage>
</organism>
<dbReference type="GO" id="GO:0003676">
    <property type="term" value="F:nucleic acid binding"/>
    <property type="evidence" value="ECO:0007669"/>
    <property type="project" value="InterPro"/>
</dbReference>
<dbReference type="AlphaFoldDB" id="A0A834RBE5"/>
<gene>
    <name evidence="3" type="ORF">SSS_2744</name>
</gene>
<name>A0A834RBE5_SARSC</name>
<keyword evidence="2" id="KW-0809">Transit peptide</keyword>
<reference evidence="5" key="1">
    <citation type="journal article" date="2020" name="PLoS Negl. Trop. Dis.">
        <title>High-quality nuclear genome for Sarcoptes scabiei-A critical resource for a neglected parasite.</title>
        <authorList>
            <person name="Korhonen P.K."/>
            <person name="Gasser R.B."/>
            <person name="Ma G."/>
            <person name="Wang T."/>
            <person name="Stroehlein A.J."/>
            <person name="Young N.D."/>
            <person name="Ang C.S."/>
            <person name="Fernando D.D."/>
            <person name="Lu H.C."/>
            <person name="Taylor S."/>
            <person name="Reynolds S.L."/>
            <person name="Mofiz E."/>
            <person name="Najaraj S.H."/>
            <person name="Gowda H."/>
            <person name="Madugundu A."/>
            <person name="Renuse S."/>
            <person name="Holt D."/>
            <person name="Pandey A."/>
            <person name="Papenfuss A.T."/>
            <person name="Fischer K."/>
        </authorList>
    </citation>
    <scope>NUCLEOTIDE SEQUENCE [LARGE SCALE GENOMIC DNA]</scope>
</reference>
<evidence type="ECO:0000313" key="5">
    <source>
        <dbReference type="Proteomes" id="UP000070412"/>
    </source>
</evidence>
<proteinExistence type="inferred from homology"/>
<dbReference type="Gene3D" id="1.25.70.10">
    <property type="entry name" value="Transcription termination factor 3, mitochondrial"/>
    <property type="match status" value="1"/>
</dbReference>
<reference evidence="4" key="3">
    <citation type="submission" date="2022-06" db="UniProtKB">
        <authorList>
            <consortium name="EnsemblMetazoa"/>
        </authorList>
    </citation>
    <scope>IDENTIFICATION</scope>
</reference>
<dbReference type="InterPro" id="IPR038538">
    <property type="entry name" value="MTERF_sf"/>
</dbReference>
<dbReference type="GO" id="GO:0006390">
    <property type="term" value="P:mitochondrial transcription"/>
    <property type="evidence" value="ECO:0007669"/>
    <property type="project" value="TreeGrafter"/>
</dbReference>
<dbReference type="GO" id="GO:0061668">
    <property type="term" value="P:mitochondrial ribosome assembly"/>
    <property type="evidence" value="ECO:0007669"/>
    <property type="project" value="TreeGrafter"/>
</dbReference>
<evidence type="ECO:0000313" key="3">
    <source>
        <dbReference type="EMBL" id="KAF7493652.1"/>
    </source>
</evidence>
<dbReference type="Proteomes" id="UP000070412">
    <property type="component" value="Unassembled WGS sequence"/>
</dbReference>
<reference evidence="3" key="2">
    <citation type="submission" date="2020-01" db="EMBL/GenBank/DDBJ databases">
        <authorList>
            <person name="Korhonen P.K.K."/>
            <person name="Guangxu M.G."/>
            <person name="Wang T.W."/>
            <person name="Stroehlein A.J.S."/>
            <person name="Young N.D."/>
            <person name="Ang C.-S.A."/>
            <person name="Fernando D.W.F."/>
            <person name="Lu H.L."/>
            <person name="Taylor S.T."/>
            <person name="Ehtesham M.E.M."/>
            <person name="Najaraj S.H.N."/>
            <person name="Harsha G.H.G."/>
            <person name="Madugundu A.M."/>
            <person name="Renuse S.R."/>
            <person name="Holt D.H."/>
            <person name="Pandey A.P."/>
            <person name="Papenfuss A.P."/>
            <person name="Gasser R.B.G."/>
            <person name="Fischer K.F."/>
        </authorList>
    </citation>
    <scope>NUCLEOTIDE SEQUENCE</scope>
    <source>
        <strain evidence="3">SSS_KF_BRIS2020</strain>
    </source>
</reference>
<comment type="similarity">
    <text evidence="1">Belongs to the mTERF family.</text>
</comment>
<dbReference type="SMART" id="SM00733">
    <property type="entry name" value="Mterf"/>
    <property type="match status" value="4"/>
</dbReference>
<dbReference type="OrthoDB" id="637682at2759"/>
<dbReference type="EMBL" id="WVUK01000055">
    <property type="protein sequence ID" value="KAF7493652.1"/>
    <property type="molecule type" value="Genomic_DNA"/>
</dbReference>
<evidence type="ECO:0000256" key="1">
    <source>
        <dbReference type="ARBA" id="ARBA00007692"/>
    </source>
</evidence>
<sequence>MSTKIFQLLLSSSRYYSVNKIIIKRLIRSNQIVSNESHRQHQDLISTASASSIIETNSNTHSQNELNALSEVEKDSFALDFLNSIAPPLKKSFNLAAYINRSITLQKLLQLDVNLSKIDKDVNLASFIVRCDFENDIQPLLILLLDYGINGYEAGDVLNKNPYLLTINPDDLKTKINYFLFHKFTKENIGSILRKFPQLFSLKLPTIDENIAALGEEYALNPKEIRHVIQQYPKIVTLNQVRLKRCTFTFHEEMGFTETEIKSILLRYPILWLRIPTTRYTKTAEMQTFNYVHNEMKIPLDLIVKFPMILIRRQALVRERHLYLKALKRDQFDPKKPLYVPLKAFYQIDDAEFCLKYCKTSVNDYNEFLKTL</sequence>
<dbReference type="EnsemblMetazoa" id="SSS_2744s_mrna">
    <property type="protein sequence ID" value="KAF7493652.1"/>
    <property type="gene ID" value="SSS_2744"/>
</dbReference>
<dbReference type="GO" id="GO:0005739">
    <property type="term" value="C:mitochondrion"/>
    <property type="evidence" value="ECO:0007669"/>
    <property type="project" value="TreeGrafter"/>
</dbReference>
<protein>
    <submittedName>
        <fullName evidence="3">Transcription termination factor 3, mitochondrial</fullName>
    </submittedName>
</protein>
<evidence type="ECO:0000313" key="4">
    <source>
        <dbReference type="EnsemblMetazoa" id="KAF7493652.1"/>
    </source>
</evidence>
<dbReference type="InterPro" id="IPR003690">
    <property type="entry name" value="MTERF"/>
</dbReference>
<accession>A0A834RBE5</accession>
<dbReference type="Pfam" id="PF02536">
    <property type="entry name" value="mTERF"/>
    <property type="match status" value="1"/>
</dbReference>
<evidence type="ECO:0000256" key="2">
    <source>
        <dbReference type="ARBA" id="ARBA00022946"/>
    </source>
</evidence>
<dbReference type="PANTHER" id="PTHR13068">
    <property type="entry name" value="CGI-12 PROTEIN-RELATED"/>
    <property type="match status" value="1"/>
</dbReference>
<keyword evidence="5" id="KW-1185">Reference proteome</keyword>
<dbReference type="PANTHER" id="PTHR13068:SF112">
    <property type="entry name" value="TRANSCRIPTION TERMINATION FACTOR 3, MITOCHONDRIAL"/>
    <property type="match status" value="1"/>
</dbReference>